<sequence length="156" mass="17297">MINICADAGSIQESDFRQPIVVDSDFTIIVGHTRCEASKKLGLESVPVHIAEGLSEQHIIANRLAHNRAAEDSECNLELLELELEEISHPITNGFNEDELTRIKAVVMTGHNDYGEVPDVKDASSIFLSDLIELGHHRLVCRDSTNAEYVDLYLGE</sequence>
<organism evidence="2">
    <name type="scientific">uncultured delta proteobacterium HF0130_05G09</name>
    <dbReference type="NCBI Taxonomy" id="710827"/>
    <lineage>
        <taxon>Bacteria</taxon>
        <taxon>Deltaproteobacteria</taxon>
        <taxon>environmental samples</taxon>
    </lineage>
</organism>
<dbReference type="AlphaFoldDB" id="E0XXM0"/>
<dbReference type="Gene3D" id="3.90.1530.10">
    <property type="entry name" value="Conserved hypothetical protein from pyrococcus furiosus pfu- 392566-001, ParB domain"/>
    <property type="match status" value="1"/>
</dbReference>
<accession>E0XXM0</accession>
<feature type="domain" description="ParB-like N-terminal" evidence="1">
    <location>
        <begin position="9"/>
        <end position="64"/>
    </location>
</feature>
<dbReference type="SUPFAM" id="SSF110849">
    <property type="entry name" value="ParB/Sulfiredoxin"/>
    <property type="match status" value="1"/>
</dbReference>
<dbReference type="InterPro" id="IPR036086">
    <property type="entry name" value="ParB/Sulfiredoxin_sf"/>
</dbReference>
<protein>
    <submittedName>
        <fullName evidence="2">Predicted transcriptional regulators</fullName>
    </submittedName>
</protein>
<evidence type="ECO:0000259" key="1">
    <source>
        <dbReference type="Pfam" id="PF02195"/>
    </source>
</evidence>
<evidence type="ECO:0000313" key="2">
    <source>
        <dbReference type="EMBL" id="ADI19161.1"/>
    </source>
</evidence>
<dbReference type="EMBL" id="GU474912">
    <property type="protein sequence ID" value="ADI19161.1"/>
    <property type="molecule type" value="Genomic_DNA"/>
</dbReference>
<reference evidence="2" key="1">
    <citation type="journal article" date="2011" name="Environ. Microbiol.">
        <title>Time-series analyses of Monterey Bay coastal microbial picoplankton using a 'genome proxy' microarray.</title>
        <authorList>
            <person name="Rich V.I."/>
            <person name="Pham V.D."/>
            <person name="Eppley J."/>
            <person name="Shi Y."/>
            <person name="DeLong E.F."/>
        </authorList>
    </citation>
    <scope>NUCLEOTIDE SEQUENCE</scope>
</reference>
<dbReference type="InterPro" id="IPR003115">
    <property type="entry name" value="ParB_N"/>
</dbReference>
<name>E0XXM0_9DELT</name>
<dbReference type="Pfam" id="PF02195">
    <property type="entry name" value="ParB_N"/>
    <property type="match status" value="1"/>
</dbReference>
<proteinExistence type="predicted"/>